<dbReference type="OrthoDB" id="71142at2157"/>
<dbReference type="InterPro" id="IPR029058">
    <property type="entry name" value="AB_hydrolase_fold"/>
</dbReference>
<reference evidence="2 3" key="1">
    <citation type="journal article" date="2012" name="J. Bacteriol.">
        <title>Draft genome sequence of Methanobacterium formicicum DSM 3637, an archaebacterium isolated from the methane producer amoeba Pelomyxa palustris.</title>
        <authorList>
            <person name="Gutierrez G."/>
        </authorList>
    </citation>
    <scope>NUCLEOTIDE SEQUENCE [LARGE SCALE GENOMIC DNA]</scope>
    <source>
        <strain evidence="3">DSM 3637 / PP1</strain>
    </source>
</reference>
<evidence type="ECO:0000259" key="1">
    <source>
        <dbReference type="Pfam" id="PF00561"/>
    </source>
</evidence>
<evidence type="ECO:0000313" key="3">
    <source>
        <dbReference type="Proteomes" id="UP000007360"/>
    </source>
</evidence>
<dbReference type="PRINTS" id="PR00111">
    <property type="entry name" value="ABHYDROLASE"/>
</dbReference>
<dbReference type="SUPFAM" id="SSF53474">
    <property type="entry name" value="alpha/beta-Hydrolases"/>
    <property type="match status" value="1"/>
</dbReference>
<organism evidence="2 3">
    <name type="scientific">Methanobacterium formicicum (strain DSM 3637 / PP1)</name>
    <dbReference type="NCBI Taxonomy" id="1204725"/>
    <lineage>
        <taxon>Archaea</taxon>
        <taxon>Methanobacteriati</taxon>
        <taxon>Methanobacteriota</taxon>
        <taxon>Methanomada group</taxon>
        <taxon>Methanobacteria</taxon>
        <taxon>Methanobacteriales</taxon>
        <taxon>Methanobacteriaceae</taxon>
        <taxon>Methanobacterium</taxon>
    </lineage>
</organism>
<sequence length="185" mass="20819">MPKVKVNDINIYYKIHGEGEPFIVIWGIGGEILQFTHQLTNLMSKKYKIILFDSRGTGRTDKPDHPYSIEMMAEDTVILMDVLGVKSAHILGISMGSRIALSIAAKYPEKVKSLILNVAAARSPHKDDPQPAISYKRLHTAMTQPGFLDTVSEHPPTVESFLRQFKALKNFDGRKSWEKLHHPPS</sequence>
<dbReference type="AlphaFoldDB" id="K2REB1"/>
<name>K2REB1_METFP</name>
<accession>K2REB1</accession>
<protein>
    <submittedName>
        <fullName evidence="2">Alpha/beta hydrolase fold protein</fullName>
    </submittedName>
</protein>
<feature type="domain" description="AB hydrolase-1" evidence="1">
    <location>
        <begin position="21"/>
        <end position="153"/>
    </location>
</feature>
<dbReference type="EMBL" id="AMPO01000001">
    <property type="protein sequence ID" value="EKF86699.1"/>
    <property type="molecule type" value="Genomic_DNA"/>
</dbReference>
<dbReference type="PATRIC" id="fig|1204725.3.peg.78"/>
<dbReference type="Proteomes" id="UP000007360">
    <property type="component" value="Unassembled WGS sequence"/>
</dbReference>
<dbReference type="Gene3D" id="3.40.50.1820">
    <property type="entry name" value="alpha/beta hydrolase"/>
    <property type="match status" value="1"/>
</dbReference>
<dbReference type="InterPro" id="IPR050471">
    <property type="entry name" value="AB_hydrolase"/>
</dbReference>
<dbReference type="PANTHER" id="PTHR43433:SF5">
    <property type="entry name" value="AB HYDROLASE-1 DOMAIN-CONTAINING PROTEIN"/>
    <property type="match status" value="1"/>
</dbReference>
<keyword evidence="2" id="KW-0378">Hydrolase</keyword>
<dbReference type="InterPro" id="IPR000073">
    <property type="entry name" value="AB_hydrolase_1"/>
</dbReference>
<proteinExistence type="predicted"/>
<comment type="caution">
    <text evidence="2">The sequence shown here is derived from an EMBL/GenBank/DDBJ whole genome shotgun (WGS) entry which is preliminary data.</text>
</comment>
<dbReference type="GO" id="GO:0004806">
    <property type="term" value="F:triacylglycerol lipase activity"/>
    <property type="evidence" value="ECO:0007669"/>
    <property type="project" value="TreeGrafter"/>
</dbReference>
<keyword evidence="3" id="KW-1185">Reference proteome</keyword>
<dbReference type="RefSeq" id="WP_004029255.1">
    <property type="nucleotide sequence ID" value="NZ_AMPO01000001.1"/>
</dbReference>
<dbReference type="GO" id="GO:0046503">
    <property type="term" value="P:glycerolipid catabolic process"/>
    <property type="evidence" value="ECO:0007669"/>
    <property type="project" value="TreeGrafter"/>
</dbReference>
<dbReference type="Pfam" id="PF00561">
    <property type="entry name" value="Abhydrolase_1"/>
    <property type="match status" value="1"/>
</dbReference>
<gene>
    <name evidence="2" type="ORF">A994_00395</name>
</gene>
<dbReference type="PANTHER" id="PTHR43433">
    <property type="entry name" value="HYDROLASE, ALPHA/BETA FOLD FAMILY PROTEIN"/>
    <property type="match status" value="1"/>
</dbReference>
<evidence type="ECO:0000313" key="2">
    <source>
        <dbReference type="EMBL" id="EKF86699.1"/>
    </source>
</evidence>